<keyword evidence="10 18" id="KW-1133">Transmembrane helix</keyword>
<evidence type="ECO:0000256" key="3">
    <source>
        <dbReference type="ARBA" id="ARBA00005042"/>
    </source>
</evidence>
<keyword evidence="13" id="KW-0594">Phospholipid biosynthesis</keyword>
<feature type="transmembrane region" description="Helical" evidence="18">
    <location>
        <begin position="145"/>
        <end position="165"/>
    </location>
</feature>
<evidence type="ECO:0000256" key="8">
    <source>
        <dbReference type="ARBA" id="ARBA00022679"/>
    </source>
</evidence>
<keyword evidence="11" id="KW-0443">Lipid metabolism</keyword>
<comment type="pathway">
    <text evidence="3">Phospholipid metabolism; phosphatidylglycerol biosynthesis; phosphatidylglycerol from CDP-diacylglycerol: step 1/2.</text>
</comment>
<comment type="similarity">
    <text evidence="4 17">Belongs to the CDP-alcohol phosphatidyltransferase class-I family.</text>
</comment>
<evidence type="ECO:0000256" key="14">
    <source>
        <dbReference type="ARBA" id="ARBA00023264"/>
    </source>
</evidence>
<evidence type="ECO:0000256" key="13">
    <source>
        <dbReference type="ARBA" id="ARBA00023209"/>
    </source>
</evidence>
<comment type="caution">
    <text evidence="19">The sequence shown here is derived from an EMBL/GenBank/DDBJ whole genome shotgun (WGS) entry which is preliminary data.</text>
</comment>
<dbReference type="InterPro" id="IPR004570">
    <property type="entry name" value="Phosphatidylglycerol_P_synth"/>
</dbReference>
<dbReference type="PANTHER" id="PTHR14269:SF62">
    <property type="entry name" value="CDP-DIACYLGLYCEROL--GLYCEROL-3-PHOSPHATE 3-PHOSPHATIDYLTRANSFERASE 1, CHLOROPLASTIC"/>
    <property type="match status" value="1"/>
</dbReference>
<dbReference type="EC" id="2.7.8.5" evidence="5"/>
<evidence type="ECO:0000256" key="16">
    <source>
        <dbReference type="ARBA" id="ARBA00048586"/>
    </source>
</evidence>
<dbReference type="InterPro" id="IPR000462">
    <property type="entry name" value="CDP-OH_P_trans"/>
</dbReference>
<comment type="function">
    <text evidence="1">This protein catalyzes the committed step to the synthesis of the acidic phospholipids.</text>
</comment>
<dbReference type="PROSITE" id="PS00379">
    <property type="entry name" value="CDP_ALCOHOL_P_TRANSF"/>
    <property type="match status" value="1"/>
</dbReference>
<keyword evidence="12 18" id="KW-0472">Membrane</keyword>
<dbReference type="Pfam" id="PF01066">
    <property type="entry name" value="CDP-OH_P_transf"/>
    <property type="match status" value="1"/>
</dbReference>
<dbReference type="Proteomes" id="UP000824093">
    <property type="component" value="Unassembled WGS sequence"/>
</dbReference>
<evidence type="ECO:0000256" key="6">
    <source>
        <dbReference type="ARBA" id="ARBA00014944"/>
    </source>
</evidence>
<dbReference type="Gene3D" id="1.20.120.1760">
    <property type="match status" value="1"/>
</dbReference>
<protein>
    <recommendedName>
        <fullName evidence="6">CDP-diacylglycerol--glycerol-3-phosphate 3-phosphatidyltransferase</fullName>
        <ecNumber evidence="5">2.7.8.5</ecNumber>
    </recommendedName>
    <alternativeName>
        <fullName evidence="15">Phosphatidylglycerophosphate synthase</fullName>
    </alternativeName>
</protein>
<evidence type="ECO:0000313" key="20">
    <source>
        <dbReference type="Proteomes" id="UP000824093"/>
    </source>
</evidence>
<evidence type="ECO:0000256" key="17">
    <source>
        <dbReference type="RuleBase" id="RU003750"/>
    </source>
</evidence>
<sequence length="196" mass="22457">MKHIPNILTILRFVLIPIILNFLAQDNYIMAFVFLTLSGLTDVLDGYIARKYNFITNFGKLIDPLADKCTQILILAALTVKNIIPVWILAIVVIKEFVMVAGASFLYGKELVVSSKWYGKLATVLFYIAIVCSLCIRQFNIPFDFSMYLYYLALVATIFSLFMYIKAFYMQGYLKKENLKIENPSNSNEVTNNKQK</sequence>
<evidence type="ECO:0000256" key="15">
    <source>
        <dbReference type="ARBA" id="ARBA00033018"/>
    </source>
</evidence>
<feature type="transmembrane region" description="Helical" evidence="18">
    <location>
        <begin position="86"/>
        <end position="107"/>
    </location>
</feature>
<reference evidence="19" key="1">
    <citation type="submission" date="2020-10" db="EMBL/GenBank/DDBJ databases">
        <authorList>
            <person name="Gilroy R."/>
        </authorList>
    </citation>
    <scope>NUCLEOTIDE SEQUENCE</scope>
    <source>
        <strain evidence="19">CHK195-15760</strain>
    </source>
</reference>
<dbReference type="GO" id="GO:0046474">
    <property type="term" value="P:glycerophospholipid biosynthetic process"/>
    <property type="evidence" value="ECO:0007669"/>
    <property type="project" value="TreeGrafter"/>
</dbReference>
<evidence type="ECO:0000256" key="4">
    <source>
        <dbReference type="ARBA" id="ARBA00010441"/>
    </source>
</evidence>
<dbReference type="GO" id="GO:0016020">
    <property type="term" value="C:membrane"/>
    <property type="evidence" value="ECO:0007669"/>
    <property type="project" value="UniProtKB-SubCell"/>
</dbReference>
<evidence type="ECO:0000256" key="2">
    <source>
        <dbReference type="ARBA" id="ARBA00004141"/>
    </source>
</evidence>
<evidence type="ECO:0000256" key="12">
    <source>
        <dbReference type="ARBA" id="ARBA00023136"/>
    </source>
</evidence>
<feature type="transmembrane region" description="Helical" evidence="18">
    <location>
        <begin position="119"/>
        <end position="139"/>
    </location>
</feature>
<dbReference type="InterPro" id="IPR043130">
    <property type="entry name" value="CDP-OH_PTrfase_TM_dom"/>
</dbReference>
<evidence type="ECO:0000256" key="11">
    <source>
        <dbReference type="ARBA" id="ARBA00023098"/>
    </source>
</evidence>
<evidence type="ECO:0000256" key="5">
    <source>
        <dbReference type="ARBA" id="ARBA00013170"/>
    </source>
</evidence>
<evidence type="ECO:0000256" key="1">
    <source>
        <dbReference type="ARBA" id="ARBA00003973"/>
    </source>
</evidence>
<comment type="catalytic activity">
    <reaction evidence="16">
        <text>a CDP-1,2-diacyl-sn-glycerol + sn-glycerol 3-phosphate = a 1,2-diacyl-sn-glycero-3-phospho-(1'-sn-glycero-3'-phosphate) + CMP + H(+)</text>
        <dbReference type="Rhea" id="RHEA:12593"/>
        <dbReference type="ChEBI" id="CHEBI:15378"/>
        <dbReference type="ChEBI" id="CHEBI:57597"/>
        <dbReference type="ChEBI" id="CHEBI:58332"/>
        <dbReference type="ChEBI" id="CHEBI:60110"/>
        <dbReference type="ChEBI" id="CHEBI:60377"/>
        <dbReference type="EC" id="2.7.8.5"/>
    </reaction>
</comment>
<keyword evidence="8 17" id="KW-0808">Transferase</keyword>
<dbReference type="GO" id="GO:0008444">
    <property type="term" value="F:CDP-diacylglycerol-glycerol-3-phosphate 3-phosphatidyltransferase activity"/>
    <property type="evidence" value="ECO:0007669"/>
    <property type="project" value="UniProtKB-EC"/>
</dbReference>
<evidence type="ECO:0000256" key="9">
    <source>
        <dbReference type="ARBA" id="ARBA00022692"/>
    </source>
</evidence>
<dbReference type="PIRSF" id="PIRSF000847">
    <property type="entry name" value="Phos_ph_gly_syn"/>
    <property type="match status" value="1"/>
</dbReference>
<keyword evidence="9 18" id="KW-0812">Transmembrane</keyword>
<gene>
    <name evidence="19" type="ORF">IAB70_00010</name>
</gene>
<dbReference type="InterPro" id="IPR050324">
    <property type="entry name" value="CDP-alcohol_PTase-I"/>
</dbReference>
<name>A0A9D1LZT7_9FIRM</name>
<keyword evidence="7" id="KW-0444">Lipid biosynthesis</keyword>
<dbReference type="InterPro" id="IPR048254">
    <property type="entry name" value="CDP_ALCOHOL_P_TRANSF_CS"/>
</dbReference>
<evidence type="ECO:0000256" key="18">
    <source>
        <dbReference type="SAM" id="Phobius"/>
    </source>
</evidence>
<evidence type="ECO:0000256" key="7">
    <source>
        <dbReference type="ARBA" id="ARBA00022516"/>
    </source>
</evidence>
<evidence type="ECO:0000256" key="10">
    <source>
        <dbReference type="ARBA" id="ARBA00022989"/>
    </source>
</evidence>
<evidence type="ECO:0000313" key="19">
    <source>
        <dbReference type="EMBL" id="HIU51009.1"/>
    </source>
</evidence>
<dbReference type="AlphaFoldDB" id="A0A9D1LZT7"/>
<dbReference type="EMBL" id="DVNH01000001">
    <property type="protein sequence ID" value="HIU51009.1"/>
    <property type="molecule type" value="Genomic_DNA"/>
</dbReference>
<dbReference type="PANTHER" id="PTHR14269">
    <property type="entry name" value="CDP-DIACYLGLYCEROL--GLYCEROL-3-PHOSPHATE 3-PHOSPHATIDYLTRANSFERASE-RELATED"/>
    <property type="match status" value="1"/>
</dbReference>
<keyword evidence="14" id="KW-1208">Phospholipid metabolism</keyword>
<proteinExistence type="inferred from homology"/>
<accession>A0A9D1LZT7</accession>
<organism evidence="19 20">
    <name type="scientific">Candidatus Merdicola faecigallinarum</name>
    <dbReference type="NCBI Taxonomy" id="2840862"/>
    <lineage>
        <taxon>Bacteria</taxon>
        <taxon>Bacillati</taxon>
        <taxon>Bacillota</taxon>
        <taxon>Clostridia</taxon>
        <taxon>Candidatus Merdicola</taxon>
    </lineage>
</organism>
<comment type="subcellular location">
    <subcellularLocation>
        <location evidence="2">Membrane</location>
        <topology evidence="2">Multi-pass membrane protein</topology>
    </subcellularLocation>
</comment>
<reference evidence="19" key="2">
    <citation type="journal article" date="2021" name="PeerJ">
        <title>Extensive microbial diversity within the chicken gut microbiome revealed by metagenomics and culture.</title>
        <authorList>
            <person name="Gilroy R."/>
            <person name="Ravi A."/>
            <person name="Getino M."/>
            <person name="Pursley I."/>
            <person name="Horton D.L."/>
            <person name="Alikhan N.F."/>
            <person name="Baker D."/>
            <person name="Gharbi K."/>
            <person name="Hall N."/>
            <person name="Watson M."/>
            <person name="Adriaenssens E.M."/>
            <person name="Foster-Nyarko E."/>
            <person name="Jarju S."/>
            <person name="Secka A."/>
            <person name="Antonio M."/>
            <person name="Oren A."/>
            <person name="Chaudhuri R.R."/>
            <person name="La Ragione R."/>
            <person name="Hildebrand F."/>
            <person name="Pallen M.J."/>
        </authorList>
    </citation>
    <scope>NUCLEOTIDE SEQUENCE</scope>
    <source>
        <strain evidence="19">CHK195-15760</strain>
    </source>
</reference>